<evidence type="ECO:0000256" key="7">
    <source>
        <dbReference type="SAM" id="MobiDB-lite"/>
    </source>
</evidence>
<dbReference type="InterPro" id="IPR029063">
    <property type="entry name" value="SAM-dependent_MTases_sf"/>
</dbReference>
<evidence type="ECO:0000256" key="3">
    <source>
        <dbReference type="ARBA" id="ARBA00022603"/>
    </source>
</evidence>
<keyword evidence="2 6" id="KW-0698">rRNA processing</keyword>
<comment type="subcellular location">
    <subcellularLocation>
        <location evidence="6">Cytoplasm</location>
    </subcellularLocation>
</comment>
<dbReference type="NCBIfam" id="NF008725">
    <property type="entry name" value="PRK11727.1"/>
    <property type="match status" value="1"/>
</dbReference>
<keyword evidence="3 6" id="KW-0489">Methyltransferase</keyword>
<proteinExistence type="inferred from homology"/>
<comment type="function">
    <text evidence="6">Specifically methylates the adenine in position 1618 of 23S rRNA.</text>
</comment>
<dbReference type="Pfam" id="PF05971">
    <property type="entry name" value="Methyltransf_10"/>
    <property type="match status" value="1"/>
</dbReference>
<dbReference type="InterPro" id="IPR010286">
    <property type="entry name" value="METTL16/RlmF"/>
</dbReference>
<dbReference type="EC" id="2.1.1.181" evidence="6"/>
<keyword evidence="4 6" id="KW-0808">Transferase</keyword>
<dbReference type="GO" id="GO:0052907">
    <property type="term" value="F:23S rRNA (adenine(1618)-N(6))-methyltransferase activity"/>
    <property type="evidence" value="ECO:0007669"/>
    <property type="project" value="UniProtKB-EC"/>
</dbReference>
<evidence type="ECO:0000256" key="1">
    <source>
        <dbReference type="ARBA" id="ARBA00022490"/>
    </source>
</evidence>
<evidence type="ECO:0000313" key="9">
    <source>
        <dbReference type="Proteomes" id="UP000619078"/>
    </source>
</evidence>
<evidence type="ECO:0000256" key="4">
    <source>
        <dbReference type="ARBA" id="ARBA00022679"/>
    </source>
</evidence>
<sequence>MADKPEQPADEKLTLHPRNPHRSRYNFPKLIKALPALRDFVFDNQYNDLSIDFTDPEAVKTLNKALLKKHYGVAHWDIPEGFLCPPIPGRADYIHYMADVLAEANGAKVPEGSAVKVLDVGVGANCIYPLVGNKTYGWSFRGTDVNDTAVSSAKKIVADNELAEVINVWKQGIPDAIFKGVINEGDQFDFTMCNPPFHASWKEAAAGSRRKWNNLDTKEKSELNFGGRNNELWCEGGEARFLNKMIAESVEYDSQVCWFSSLISKKETLPGCYKSLDYFKAVDVKTITMSQGQKTSRILAWTFLDKTQREQWFANKPK</sequence>
<dbReference type="Proteomes" id="UP000619078">
    <property type="component" value="Unassembled WGS sequence"/>
</dbReference>
<feature type="region of interest" description="Disordered" evidence="7">
    <location>
        <begin position="1"/>
        <end position="21"/>
    </location>
</feature>
<dbReference type="PIRSF" id="PIRSF029038">
    <property type="entry name" value="Mtase_YbiN_prd"/>
    <property type="match status" value="1"/>
</dbReference>
<dbReference type="PANTHER" id="PTHR13393:SF0">
    <property type="entry name" value="RNA N6-ADENOSINE-METHYLTRANSFERASE METTL16"/>
    <property type="match status" value="1"/>
</dbReference>
<dbReference type="InterPro" id="IPR016909">
    <property type="entry name" value="rRNA_lsu_MeTfrase_F"/>
</dbReference>
<dbReference type="Gene3D" id="3.40.50.150">
    <property type="entry name" value="Vaccinia Virus protein VP39"/>
    <property type="match status" value="1"/>
</dbReference>
<reference evidence="8" key="1">
    <citation type="submission" date="2020-09" db="EMBL/GenBank/DDBJ databases">
        <title>Novel species of Mucilaginibacter isolated from a glacier on the Tibetan Plateau.</title>
        <authorList>
            <person name="Liu Q."/>
            <person name="Xin Y.-H."/>
        </authorList>
    </citation>
    <scope>NUCLEOTIDE SEQUENCE</scope>
    <source>
        <strain evidence="8">ZB1P21</strain>
    </source>
</reference>
<keyword evidence="5 6" id="KW-0949">S-adenosyl-L-methionine</keyword>
<comment type="caution">
    <text evidence="8">The sequence shown here is derived from an EMBL/GenBank/DDBJ whole genome shotgun (WGS) entry which is preliminary data.</text>
</comment>
<evidence type="ECO:0000256" key="2">
    <source>
        <dbReference type="ARBA" id="ARBA00022552"/>
    </source>
</evidence>
<evidence type="ECO:0000256" key="6">
    <source>
        <dbReference type="HAMAP-Rule" id="MF_01848"/>
    </source>
</evidence>
<dbReference type="CDD" id="cd02440">
    <property type="entry name" value="AdoMet_MTases"/>
    <property type="match status" value="1"/>
</dbReference>
<feature type="compositionally biased region" description="Basic and acidic residues" evidence="7">
    <location>
        <begin position="1"/>
        <end position="14"/>
    </location>
</feature>
<dbReference type="HAMAP" id="MF_01848">
    <property type="entry name" value="23SrRNA_methyltr_F"/>
    <property type="match status" value="1"/>
</dbReference>
<dbReference type="AlphaFoldDB" id="A0A926NJZ1"/>
<dbReference type="GO" id="GO:0070475">
    <property type="term" value="P:rRNA base methylation"/>
    <property type="evidence" value="ECO:0007669"/>
    <property type="project" value="TreeGrafter"/>
</dbReference>
<accession>A0A926NJZ1</accession>
<comment type="catalytic activity">
    <reaction evidence="6">
        <text>adenosine(1618) in 23S rRNA + S-adenosyl-L-methionine = N(6)-methyladenosine(1618) in 23S rRNA + S-adenosyl-L-homocysteine + H(+)</text>
        <dbReference type="Rhea" id="RHEA:16497"/>
        <dbReference type="Rhea" id="RHEA-COMP:10229"/>
        <dbReference type="Rhea" id="RHEA-COMP:10231"/>
        <dbReference type="ChEBI" id="CHEBI:15378"/>
        <dbReference type="ChEBI" id="CHEBI:57856"/>
        <dbReference type="ChEBI" id="CHEBI:59789"/>
        <dbReference type="ChEBI" id="CHEBI:74411"/>
        <dbReference type="ChEBI" id="CHEBI:74449"/>
        <dbReference type="EC" id="2.1.1.181"/>
    </reaction>
</comment>
<dbReference type="PANTHER" id="PTHR13393">
    <property type="entry name" value="SAM-DEPENDENT METHYLTRANSFERASE"/>
    <property type="match status" value="1"/>
</dbReference>
<dbReference type="SUPFAM" id="SSF53335">
    <property type="entry name" value="S-adenosyl-L-methionine-dependent methyltransferases"/>
    <property type="match status" value="1"/>
</dbReference>
<dbReference type="GO" id="GO:0005737">
    <property type="term" value="C:cytoplasm"/>
    <property type="evidence" value="ECO:0007669"/>
    <property type="project" value="UniProtKB-SubCell"/>
</dbReference>
<comment type="similarity">
    <text evidence="6">Belongs to the methyltransferase superfamily. METTL16/RlmF family.</text>
</comment>
<dbReference type="EMBL" id="JACWMX010000004">
    <property type="protein sequence ID" value="MBD1393464.1"/>
    <property type="molecule type" value="Genomic_DNA"/>
</dbReference>
<keyword evidence="1 6" id="KW-0963">Cytoplasm</keyword>
<organism evidence="8 9">
    <name type="scientific">Mucilaginibacter glaciei</name>
    <dbReference type="NCBI Taxonomy" id="2772109"/>
    <lineage>
        <taxon>Bacteria</taxon>
        <taxon>Pseudomonadati</taxon>
        <taxon>Bacteroidota</taxon>
        <taxon>Sphingobacteriia</taxon>
        <taxon>Sphingobacteriales</taxon>
        <taxon>Sphingobacteriaceae</taxon>
        <taxon>Mucilaginibacter</taxon>
    </lineage>
</organism>
<protein>
    <recommendedName>
        <fullName evidence="6">Ribosomal RNA large subunit methyltransferase F</fullName>
        <ecNumber evidence="6">2.1.1.181</ecNumber>
    </recommendedName>
    <alternativeName>
        <fullName evidence="6">23S rRNA mA1618 methyltransferase</fullName>
    </alternativeName>
    <alternativeName>
        <fullName evidence="6">rRNA adenine N-6-methyltransferase</fullName>
    </alternativeName>
</protein>
<evidence type="ECO:0000256" key="5">
    <source>
        <dbReference type="ARBA" id="ARBA00022691"/>
    </source>
</evidence>
<evidence type="ECO:0000313" key="8">
    <source>
        <dbReference type="EMBL" id="MBD1393464.1"/>
    </source>
</evidence>
<name>A0A926NJZ1_9SPHI</name>
<dbReference type="RefSeq" id="WP_191163213.1">
    <property type="nucleotide sequence ID" value="NZ_JACWMX010000004.1"/>
</dbReference>
<gene>
    <name evidence="6 8" type="primary">rlmF</name>
    <name evidence="8" type="ORF">IDJ76_10165</name>
</gene>
<keyword evidence="9" id="KW-1185">Reference proteome</keyword>